<feature type="transmembrane region" description="Helical" evidence="1">
    <location>
        <begin position="71"/>
        <end position="98"/>
    </location>
</feature>
<accession>A0A7C4L0I4</accession>
<keyword evidence="1" id="KW-1133">Transmembrane helix</keyword>
<dbReference type="PANTHER" id="PTHR12147">
    <property type="entry name" value="METALLOPEPTIDASE M28 FAMILY MEMBER"/>
    <property type="match status" value="1"/>
</dbReference>
<evidence type="ECO:0000313" key="3">
    <source>
        <dbReference type="EMBL" id="HGS87878.1"/>
    </source>
</evidence>
<evidence type="ECO:0000259" key="2">
    <source>
        <dbReference type="Pfam" id="PF04389"/>
    </source>
</evidence>
<sequence length="388" mass="42901">MPENSSLLTALRQSAVHLTEKIGARPAGSPAERQTQQWLAEQLGGLGYRCEWQEFTFAPLPAFFPYYSLGAIWLIAAVWLLPGFAWLAVAAPLWVGLLPYFRLWLQYRLPCTARSQNLLGLPAGSKAEELRLLLVAHVDTARALPYVEGPLYALRRQWYAVLSRAGWMTAFFGALAVLQMPLPPNLLSVLRVLIGVVGLAYIGLDYYDQRGSDGAFTRGANDNASGVAVLLETARWLADKPHLHPRVGFLFTGAEEAGLFGARQAALQLKRLAKTLSVLSVDMVGSGENLRIYHAELGLKPLLTDSTLNSQLQAADLQASPYLARRRSGDFAPFVRAGFRATGIESSGTPAFWRAYHTLRDDLPLLDAQRMAQTCLTLQRWIENHFQP</sequence>
<proteinExistence type="predicted"/>
<dbReference type="SUPFAM" id="SSF53187">
    <property type="entry name" value="Zn-dependent exopeptidases"/>
    <property type="match status" value="1"/>
</dbReference>
<protein>
    <submittedName>
        <fullName evidence="3">M28 family peptidase</fullName>
    </submittedName>
</protein>
<keyword evidence="1" id="KW-0812">Transmembrane</keyword>
<name>A0A7C4L0I4_9CHLR</name>
<evidence type="ECO:0000256" key="1">
    <source>
        <dbReference type="SAM" id="Phobius"/>
    </source>
</evidence>
<dbReference type="Gene3D" id="3.40.630.10">
    <property type="entry name" value="Zn peptidases"/>
    <property type="match status" value="1"/>
</dbReference>
<dbReference type="InterPro" id="IPR007484">
    <property type="entry name" value="Peptidase_M28"/>
</dbReference>
<keyword evidence="1" id="KW-0472">Membrane</keyword>
<dbReference type="EMBL" id="DSXR01000096">
    <property type="protein sequence ID" value="HGS87878.1"/>
    <property type="molecule type" value="Genomic_DNA"/>
</dbReference>
<dbReference type="GO" id="GO:0006508">
    <property type="term" value="P:proteolysis"/>
    <property type="evidence" value="ECO:0007669"/>
    <property type="project" value="InterPro"/>
</dbReference>
<comment type="caution">
    <text evidence="3">The sequence shown here is derived from an EMBL/GenBank/DDBJ whole genome shotgun (WGS) entry which is preliminary data.</text>
</comment>
<dbReference type="Pfam" id="PF04389">
    <property type="entry name" value="Peptidase_M28"/>
    <property type="match status" value="1"/>
</dbReference>
<organism evidence="3">
    <name type="scientific">Bellilinea caldifistulae</name>
    <dbReference type="NCBI Taxonomy" id="360411"/>
    <lineage>
        <taxon>Bacteria</taxon>
        <taxon>Bacillati</taxon>
        <taxon>Chloroflexota</taxon>
        <taxon>Anaerolineae</taxon>
        <taxon>Anaerolineales</taxon>
        <taxon>Anaerolineaceae</taxon>
        <taxon>Bellilinea</taxon>
    </lineage>
</organism>
<dbReference type="InterPro" id="IPR045175">
    <property type="entry name" value="M28_fam"/>
</dbReference>
<dbReference type="GO" id="GO:0008235">
    <property type="term" value="F:metalloexopeptidase activity"/>
    <property type="evidence" value="ECO:0007669"/>
    <property type="project" value="InterPro"/>
</dbReference>
<reference evidence="3" key="1">
    <citation type="journal article" date="2020" name="mSystems">
        <title>Genome- and Community-Level Interaction Insights into Carbon Utilization and Element Cycling Functions of Hydrothermarchaeota in Hydrothermal Sediment.</title>
        <authorList>
            <person name="Zhou Z."/>
            <person name="Liu Y."/>
            <person name="Xu W."/>
            <person name="Pan J."/>
            <person name="Luo Z.H."/>
            <person name="Li M."/>
        </authorList>
    </citation>
    <scope>NUCLEOTIDE SEQUENCE [LARGE SCALE GENOMIC DNA]</scope>
    <source>
        <strain evidence="3">SpSt-556</strain>
    </source>
</reference>
<dbReference type="PANTHER" id="PTHR12147:SF26">
    <property type="entry name" value="PEPTIDASE M28 DOMAIN-CONTAINING PROTEIN"/>
    <property type="match status" value="1"/>
</dbReference>
<gene>
    <name evidence="3" type="ORF">ENT17_09700</name>
</gene>
<feature type="transmembrane region" description="Helical" evidence="1">
    <location>
        <begin position="186"/>
        <end position="204"/>
    </location>
</feature>
<feature type="domain" description="Peptidase M28" evidence="2">
    <location>
        <begin position="208"/>
        <end position="373"/>
    </location>
</feature>
<feature type="transmembrane region" description="Helical" evidence="1">
    <location>
        <begin position="161"/>
        <end position="180"/>
    </location>
</feature>
<dbReference type="AlphaFoldDB" id="A0A7C4L0I4"/>